<dbReference type="InterPro" id="IPR005531">
    <property type="entry name" value="Asp23"/>
</dbReference>
<evidence type="ECO:0000313" key="3">
    <source>
        <dbReference type="Proteomes" id="UP000182089"/>
    </source>
</evidence>
<evidence type="ECO:0000256" key="1">
    <source>
        <dbReference type="ARBA" id="ARBA00005721"/>
    </source>
</evidence>
<proteinExistence type="inferred from homology"/>
<reference evidence="2 3" key="1">
    <citation type="submission" date="2016-10" db="EMBL/GenBank/DDBJ databases">
        <authorList>
            <person name="Varghese N."/>
            <person name="Submissions S."/>
        </authorList>
    </citation>
    <scope>NUCLEOTIDE SEQUENCE [LARGE SCALE GENOMIC DNA]</scope>
    <source>
        <strain evidence="2 3">WC1T17</strain>
    </source>
</reference>
<comment type="caution">
    <text evidence="2">The sequence shown here is derived from an EMBL/GenBank/DDBJ whole genome shotgun (WGS) entry which is preliminary data.</text>
</comment>
<dbReference type="EMBL" id="FOCC01000002">
    <property type="protein sequence ID" value="SEM39734.1"/>
    <property type="molecule type" value="Genomic_DNA"/>
</dbReference>
<dbReference type="Pfam" id="PF03780">
    <property type="entry name" value="Asp23"/>
    <property type="match status" value="1"/>
</dbReference>
<sequence length="143" mass="15447">MAEDNNIVLATREQGLGDVSIAPEVIEVIIGIATSQVEGVYSMRGSLKNSLSELLGKKNRGRGVKLENGDNGLNVDVYVFLNYGVAVPQVAREIQDKVRQQVLFMTGLEISGVDVHICGVIPEKEQPAIDPNNPFGVEDGEQN</sequence>
<name>A0ABY1A9J3_9LACO</name>
<protein>
    <submittedName>
        <fullName evidence="2">Uncharacterized conserved protein YloU, alkaline shock protein (Asp23) family</fullName>
    </submittedName>
</protein>
<organism evidence="2 3">
    <name type="scientific">Ligilactobacillus ruminis</name>
    <dbReference type="NCBI Taxonomy" id="1623"/>
    <lineage>
        <taxon>Bacteria</taxon>
        <taxon>Bacillati</taxon>
        <taxon>Bacillota</taxon>
        <taxon>Bacilli</taxon>
        <taxon>Lactobacillales</taxon>
        <taxon>Lactobacillaceae</taxon>
        <taxon>Ligilactobacillus</taxon>
    </lineage>
</organism>
<evidence type="ECO:0000313" key="2">
    <source>
        <dbReference type="EMBL" id="SEM39734.1"/>
    </source>
</evidence>
<dbReference type="Proteomes" id="UP000182089">
    <property type="component" value="Unassembled WGS sequence"/>
</dbReference>
<accession>A0ABY1A9J3</accession>
<gene>
    <name evidence="2" type="ORF">SAMN05216431_10265</name>
</gene>
<dbReference type="PANTHER" id="PTHR34297:SF1">
    <property type="entry name" value="ASP23_GLS24 FAMILY ENVELOPE STRESS RESPONSE PROTEIN"/>
    <property type="match status" value="1"/>
</dbReference>
<dbReference type="PANTHER" id="PTHR34297">
    <property type="entry name" value="HYPOTHETICAL CYTOSOLIC PROTEIN-RELATED"/>
    <property type="match status" value="1"/>
</dbReference>
<comment type="similarity">
    <text evidence="1">Belongs to the asp23 family.</text>
</comment>